<dbReference type="Pfam" id="PF12840">
    <property type="entry name" value="HTH_20"/>
    <property type="match status" value="1"/>
</dbReference>
<dbReference type="InterPro" id="IPR011991">
    <property type="entry name" value="ArsR-like_HTH"/>
</dbReference>
<keyword evidence="3" id="KW-1185">Reference proteome</keyword>
<accession>A0A5A7SAP3</accession>
<dbReference type="SUPFAM" id="SSF46785">
    <property type="entry name" value="Winged helix' DNA-binding domain"/>
    <property type="match status" value="1"/>
</dbReference>
<sequence>MAANDPWSYRCRLQERIVAGCAYGCLLHSATRRDGRHSCPAQPTNADRILGRRCAVVARAAIAARGTAETGGRRPATVRGVSEPRGLDARVSELESRVAALEGDAPPAAADETAGAGIVGYQGNVSVGGGPIDWAIRYDAAAALRIPSEQLAEVLAALGSPVRLALVRTLLRGPTSTKELEAAADLSSPGQLYHHLRALTGARVVEPHGRGTYRIAGPKVVPVLVLILAAADIAGELG</sequence>
<comment type="caution">
    <text evidence="2">The sequence shown here is derived from an EMBL/GenBank/DDBJ whole genome shotgun (WGS) entry which is preliminary data.</text>
</comment>
<evidence type="ECO:0000259" key="1">
    <source>
        <dbReference type="SMART" id="SM00418"/>
    </source>
</evidence>
<dbReference type="CDD" id="cd00090">
    <property type="entry name" value="HTH_ARSR"/>
    <property type="match status" value="1"/>
</dbReference>
<gene>
    <name evidence="2" type="ORF">FOY51_16115</name>
</gene>
<protein>
    <submittedName>
        <fullName evidence="2">Winged helix-turn-helix transcriptional regulator</fullName>
    </submittedName>
</protein>
<dbReference type="AlphaFoldDB" id="A0A5A7SAP3"/>
<evidence type="ECO:0000313" key="3">
    <source>
        <dbReference type="Proteomes" id="UP000322244"/>
    </source>
</evidence>
<dbReference type="EMBL" id="VLNY01000007">
    <property type="protein sequence ID" value="KAA0021917.1"/>
    <property type="molecule type" value="Genomic_DNA"/>
</dbReference>
<dbReference type="SMART" id="SM00418">
    <property type="entry name" value="HTH_ARSR"/>
    <property type="match status" value="1"/>
</dbReference>
<organism evidence="2 3">
    <name type="scientific">Antrihabitans cavernicola</name>
    <dbReference type="NCBI Taxonomy" id="2495913"/>
    <lineage>
        <taxon>Bacteria</taxon>
        <taxon>Bacillati</taxon>
        <taxon>Actinomycetota</taxon>
        <taxon>Actinomycetes</taxon>
        <taxon>Mycobacteriales</taxon>
        <taxon>Nocardiaceae</taxon>
        <taxon>Antrihabitans</taxon>
    </lineage>
</organism>
<evidence type="ECO:0000313" key="2">
    <source>
        <dbReference type="EMBL" id="KAA0021917.1"/>
    </source>
</evidence>
<dbReference type="OrthoDB" id="3730926at2"/>
<proteinExistence type="predicted"/>
<dbReference type="InterPro" id="IPR036388">
    <property type="entry name" value="WH-like_DNA-bd_sf"/>
</dbReference>
<dbReference type="GO" id="GO:0003700">
    <property type="term" value="F:DNA-binding transcription factor activity"/>
    <property type="evidence" value="ECO:0007669"/>
    <property type="project" value="InterPro"/>
</dbReference>
<feature type="domain" description="HTH arsR-type" evidence="1">
    <location>
        <begin position="153"/>
        <end position="229"/>
    </location>
</feature>
<dbReference type="InterPro" id="IPR001845">
    <property type="entry name" value="HTH_ArsR_DNA-bd_dom"/>
</dbReference>
<dbReference type="Proteomes" id="UP000322244">
    <property type="component" value="Unassembled WGS sequence"/>
</dbReference>
<name>A0A5A7SAP3_9NOCA</name>
<dbReference type="InterPro" id="IPR036390">
    <property type="entry name" value="WH_DNA-bd_sf"/>
</dbReference>
<reference evidence="2 3" key="1">
    <citation type="submission" date="2019-07" db="EMBL/GenBank/DDBJ databases">
        <title>Rhodococcus cavernicolus sp. nov., isolated from a cave.</title>
        <authorList>
            <person name="Lee S.D."/>
        </authorList>
    </citation>
    <scope>NUCLEOTIDE SEQUENCE [LARGE SCALE GENOMIC DNA]</scope>
    <source>
        <strain evidence="2 3">C1-24</strain>
    </source>
</reference>
<dbReference type="Gene3D" id="1.10.10.10">
    <property type="entry name" value="Winged helix-like DNA-binding domain superfamily/Winged helix DNA-binding domain"/>
    <property type="match status" value="1"/>
</dbReference>